<dbReference type="PANTHER" id="PTHR35333">
    <property type="entry name" value="BETA-LACTAMASE"/>
    <property type="match status" value="1"/>
</dbReference>
<evidence type="ECO:0000313" key="12">
    <source>
        <dbReference type="Proteomes" id="UP000034462"/>
    </source>
</evidence>
<dbReference type="InterPro" id="IPR012338">
    <property type="entry name" value="Beta-lactam/transpept-like"/>
</dbReference>
<feature type="active site" description="Acyl-ester intermediate" evidence="7">
    <location>
        <position position="94"/>
    </location>
</feature>
<dbReference type="GO" id="GO:0008800">
    <property type="term" value="F:beta-lactamase activity"/>
    <property type="evidence" value="ECO:0007669"/>
    <property type="project" value="InterPro"/>
</dbReference>
<evidence type="ECO:0000256" key="9">
    <source>
        <dbReference type="RuleBase" id="RU004016"/>
    </source>
</evidence>
<evidence type="ECO:0000256" key="5">
    <source>
        <dbReference type="ARBA" id="ARBA00022984"/>
    </source>
</evidence>
<keyword evidence="11" id="KW-0121">Carboxypeptidase</keyword>
<dbReference type="PANTHER" id="PTHR35333:SF3">
    <property type="entry name" value="BETA-LACTAMASE-TYPE TRANSPEPTIDASE FOLD CONTAINING PROTEIN"/>
    <property type="match status" value="1"/>
</dbReference>
<accession>A0A837INB6</accession>
<sequence length="296" mass="32637">MGRMKRETFSWLCFWALAGGVLFAPVAAAAQPTEIAKLRQQIEILRQEVLLLQSLLTNMQTRQPISAASYAAVNLSDNSVLLEKNSPQAYPIASVAKLMTAVIARENIAPSQTITLTEPMLKPLGQSPSLFLGLQVSVENLLKAALIQSANDAAEALAYSMGKETFLDLMNQKARELSMTQTVFYDVHGLNPANRSTASDLVKFVAYIYEKHTEILGITRDNNFWLPDATGRFLKFQNVNNFYPLSYFLGGKTGYLLEAKQTLAGVFQIQGKPIALVVLSSENRQADVFAILSQLK</sequence>
<dbReference type="Pfam" id="PF00768">
    <property type="entry name" value="Peptidase_S11"/>
    <property type="match status" value="1"/>
</dbReference>
<dbReference type="GO" id="GO:0030655">
    <property type="term" value="P:beta-lactam antibiotic catabolic process"/>
    <property type="evidence" value="ECO:0007669"/>
    <property type="project" value="InterPro"/>
</dbReference>
<evidence type="ECO:0000256" key="6">
    <source>
        <dbReference type="ARBA" id="ARBA00023316"/>
    </source>
</evidence>
<dbReference type="InterPro" id="IPR000871">
    <property type="entry name" value="Beta-lactam_class-A"/>
</dbReference>
<keyword evidence="2" id="KW-0732">Signal</keyword>
<feature type="active site" evidence="7">
    <location>
        <position position="149"/>
    </location>
</feature>
<evidence type="ECO:0000313" key="11">
    <source>
        <dbReference type="EMBL" id="KKU92883.1"/>
    </source>
</evidence>
<dbReference type="GO" id="GO:0008360">
    <property type="term" value="P:regulation of cell shape"/>
    <property type="evidence" value="ECO:0007669"/>
    <property type="project" value="UniProtKB-KW"/>
</dbReference>
<keyword evidence="5" id="KW-0573">Peptidoglycan synthesis</keyword>
<evidence type="ECO:0000256" key="2">
    <source>
        <dbReference type="ARBA" id="ARBA00022729"/>
    </source>
</evidence>
<dbReference type="GO" id="GO:0009002">
    <property type="term" value="F:serine-type D-Ala-D-Ala carboxypeptidase activity"/>
    <property type="evidence" value="ECO:0007669"/>
    <property type="project" value="InterPro"/>
</dbReference>
<dbReference type="GO" id="GO:0006508">
    <property type="term" value="P:proteolysis"/>
    <property type="evidence" value="ECO:0007669"/>
    <property type="project" value="InterPro"/>
</dbReference>
<feature type="active site" description="Proton acceptor" evidence="7">
    <location>
        <position position="97"/>
    </location>
</feature>
<dbReference type="SUPFAM" id="SSF56601">
    <property type="entry name" value="beta-lactamase/transpeptidase-like"/>
    <property type="match status" value="1"/>
</dbReference>
<dbReference type="InterPro" id="IPR018044">
    <property type="entry name" value="Peptidase_S11"/>
</dbReference>
<comment type="similarity">
    <text evidence="1 9">Belongs to the peptidase S11 family.</text>
</comment>
<evidence type="ECO:0000256" key="4">
    <source>
        <dbReference type="ARBA" id="ARBA00022960"/>
    </source>
</evidence>
<organism evidence="11 12">
    <name type="scientific">Candidatus Yanofskybacteria bacterium GW2011_GWC1_48_11</name>
    <dbReference type="NCBI Taxonomy" id="1619027"/>
    <lineage>
        <taxon>Bacteria</taxon>
        <taxon>Candidatus Yanofskyibacteriota</taxon>
    </lineage>
</organism>
<evidence type="ECO:0000256" key="1">
    <source>
        <dbReference type="ARBA" id="ARBA00007164"/>
    </source>
</evidence>
<feature type="binding site" evidence="8">
    <location>
        <position position="252"/>
    </location>
    <ligand>
        <name>substrate</name>
    </ligand>
</feature>
<reference evidence="11 12" key="1">
    <citation type="journal article" date="2015" name="Nature">
        <title>rRNA introns, odd ribosomes, and small enigmatic genomes across a large radiation of phyla.</title>
        <authorList>
            <person name="Brown C.T."/>
            <person name="Hug L.A."/>
            <person name="Thomas B.C."/>
            <person name="Sharon I."/>
            <person name="Castelle C.J."/>
            <person name="Singh A."/>
            <person name="Wilkins M.J."/>
            <person name="Williams K.H."/>
            <person name="Banfield J.F."/>
        </authorList>
    </citation>
    <scope>NUCLEOTIDE SEQUENCE [LARGE SCALE GENOMIC DNA]</scope>
</reference>
<keyword evidence="3" id="KW-0378">Hydrolase</keyword>
<dbReference type="GO" id="GO:0046677">
    <property type="term" value="P:response to antibiotic"/>
    <property type="evidence" value="ECO:0007669"/>
    <property type="project" value="InterPro"/>
</dbReference>
<dbReference type="EMBL" id="LCPH01000005">
    <property type="protein sequence ID" value="KKU92883.1"/>
    <property type="molecule type" value="Genomic_DNA"/>
</dbReference>
<keyword evidence="4" id="KW-0133">Cell shape</keyword>
<dbReference type="PRINTS" id="PR00725">
    <property type="entry name" value="DADACBPTASE1"/>
</dbReference>
<keyword evidence="11" id="KW-0645">Protease</keyword>
<protein>
    <submittedName>
        <fullName evidence="11">Peptidase S11 D-alanyl-D-alanine carboxypeptidase 1</fullName>
    </submittedName>
</protein>
<dbReference type="Proteomes" id="UP000034462">
    <property type="component" value="Unassembled WGS sequence"/>
</dbReference>
<dbReference type="InterPro" id="IPR001967">
    <property type="entry name" value="Peptidase_S11_N"/>
</dbReference>
<evidence type="ECO:0000256" key="3">
    <source>
        <dbReference type="ARBA" id="ARBA00022801"/>
    </source>
</evidence>
<evidence type="ECO:0000256" key="8">
    <source>
        <dbReference type="PIRSR" id="PIRSR618044-2"/>
    </source>
</evidence>
<dbReference type="GO" id="GO:0071555">
    <property type="term" value="P:cell wall organization"/>
    <property type="evidence" value="ECO:0007669"/>
    <property type="project" value="UniProtKB-KW"/>
</dbReference>
<feature type="domain" description="Peptidase S11 D-alanyl-D-alanine carboxypeptidase A N-terminal" evidence="10">
    <location>
        <begin position="61"/>
        <end position="281"/>
    </location>
</feature>
<dbReference type="Gene3D" id="3.40.710.10">
    <property type="entry name" value="DD-peptidase/beta-lactamase superfamily"/>
    <property type="match status" value="1"/>
</dbReference>
<evidence type="ECO:0000256" key="7">
    <source>
        <dbReference type="PIRSR" id="PIRSR618044-1"/>
    </source>
</evidence>
<evidence type="ECO:0000259" key="10">
    <source>
        <dbReference type="Pfam" id="PF00768"/>
    </source>
</evidence>
<name>A0A837INB6_9BACT</name>
<dbReference type="GO" id="GO:0009252">
    <property type="term" value="P:peptidoglycan biosynthetic process"/>
    <property type="evidence" value="ECO:0007669"/>
    <property type="project" value="UniProtKB-KW"/>
</dbReference>
<gene>
    <name evidence="11" type="ORF">UY25_C0005G0038</name>
</gene>
<comment type="caution">
    <text evidence="11">The sequence shown here is derived from an EMBL/GenBank/DDBJ whole genome shotgun (WGS) entry which is preliminary data.</text>
</comment>
<proteinExistence type="inferred from homology"/>
<keyword evidence="6" id="KW-0961">Cell wall biogenesis/degradation</keyword>
<dbReference type="AlphaFoldDB" id="A0A837INB6"/>